<dbReference type="Proteomes" id="UP001255416">
    <property type="component" value="Unassembled WGS sequence"/>
</dbReference>
<dbReference type="RefSeq" id="WP_316782083.1">
    <property type="nucleotide sequence ID" value="NZ_JASMWN010000030.1"/>
</dbReference>
<organism evidence="2 3">
    <name type="scientific">Sedimentitalea todarodis</name>
    <dbReference type="NCBI Taxonomy" id="1631240"/>
    <lineage>
        <taxon>Bacteria</taxon>
        <taxon>Pseudomonadati</taxon>
        <taxon>Pseudomonadota</taxon>
        <taxon>Alphaproteobacteria</taxon>
        <taxon>Rhodobacterales</taxon>
        <taxon>Paracoccaceae</taxon>
        <taxon>Sedimentitalea</taxon>
    </lineage>
</organism>
<feature type="transmembrane region" description="Helical" evidence="1">
    <location>
        <begin position="34"/>
        <end position="55"/>
    </location>
</feature>
<evidence type="ECO:0000313" key="3">
    <source>
        <dbReference type="Proteomes" id="UP001255416"/>
    </source>
</evidence>
<dbReference type="PANTHER" id="PTHR35519">
    <property type="entry name" value="MEMBRANE PROTEINS"/>
    <property type="match status" value="1"/>
</dbReference>
<evidence type="ECO:0000256" key="1">
    <source>
        <dbReference type="SAM" id="Phobius"/>
    </source>
</evidence>
<accession>A0ABU3VKR3</accession>
<evidence type="ECO:0000313" key="2">
    <source>
        <dbReference type="EMBL" id="MDU9006777.1"/>
    </source>
</evidence>
<dbReference type="PANTHER" id="PTHR35519:SF2">
    <property type="entry name" value="PH DOMAIN PROTEIN"/>
    <property type="match status" value="1"/>
</dbReference>
<dbReference type="EMBL" id="JASMWN010000030">
    <property type="protein sequence ID" value="MDU9006777.1"/>
    <property type="molecule type" value="Genomic_DNA"/>
</dbReference>
<keyword evidence="1" id="KW-0812">Transmembrane</keyword>
<keyword evidence="1" id="KW-1133">Transmembrane helix</keyword>
<dbReference type="Pfam" id="PF13430">
    <property type="entry name" value="DUF4112"/>
    <property type="match status" value="1"/>
</dbReference>
<gene>
    <name evidence="2" type="ORF">QO231_23360</name>
</gene>
<protein>
    <submittedName>
        <fullName evidence="2">DUF4112 domain-containing protein</fullName>
    </submittedName>
</protein>
<name>A0ABU3VKR3_9RHOB</name>
<dbReference type="InterPro" id="IPR025187">
    <property type="entry name" value="DUF4112"/>
</dbReference>
<comment type="caution">
    <text evidence="2">The sequence shown here is derived from an EMBL/GenBank/DDBJ whole genome shotgun (WGS) entry which is preliminary data.</text>
</comment>
<sequence length="117" mass="12902">MPRSELEKLDDLSKLLDSRYRIPGTPVRFGWDSLIGLIPGVGDIASLGPSAYLIYRANKLGVRKRTIGRMAANTGLDFFVGAIPVLSDVFDLIFKANNRNFALLRDELAQRPPAKGD</sequence>
<reference evidence="3" key="1">
    <citation type="submission" date="2023-05" db="EMBL/GenBank/DDBJ databases">
        <title>Sedimentitalea sp. nov. JM2-8.</title>
        <authorList>
            <person name="Huang J."/>
        </authorList>
    </citation>
    <scope>NUCLEOTIDE SEQUENCE [LARGE SCALE GENOMIC DNA]</scope>
    <source>
        <strain evidence="3">KHS03</strain>
    </source>
</reference>
<keyword evidence="1" id="KW-0472">Membrane</keyword>
<proteinExistence type="predicted"/>
<keyword evidence="3" id="KW-1185">Reference proteome</keyword>